<dbReference type="PANTHER" id="PTHR22906:SF43">
    <property type="entry name" value="PROPERDIN"/>
    <property type="match status" value="1"/>
</dbReference>
<feature type="compositionally biased region" description="Polar residues" evidence="6">
    <location>
        <begin position="215"/>
        <end position="231"/>
    </location>
</feature>
<protein>
    <recommendedName>
        <fullName evidence="9">EGF-like domain-containing protein</fullName>
    </recommendedName>
</protein>
<dbReference type="OrthoDB" id="6258760at2759"/>
<evidence type="ECO:0000256" key="5">
    <source>
        <dbReference type="ARBA" id="ARBA00023157"/>
    </source>
</evidence>
<evidence type="ECO:0008006" key="9">
    <source>
        <dbReference type="Google" id="ProtNLM"/>
    </source>
</evidence>
<keyword evidence="3" id="KW-0732">Signal</keyword>
<reference evidence="7 8" key="1">
    <citation type="submission" date="2019-01" db="EMBL/GenBank/DDBJ databases">
        <title>A draft genome assembly of the solar-powered sea slug Elysia chlorotica.</title>
        <authorList>
            <person name="Cai H."/>
            <person name="Li Q."/>
            <person name="Fang X."/>
            <person name="Li J."/>
            <person name="Curtis N.E."/>
            <person name="Altenburger A."/>
            <person name="Shibata T."/>
            <person name="Feng M."/>
            <person name="Maeda T."/>
            <person name="Schwartz J.A."/>
            <person name="Shigenobu S."/>
            <person name="Lundholm N."/>
            <person name="Nishiyama T."/>
            <person name="Yang H."/>
            <person name="Hasebe M."/>
            <person name="Li S."/>
            <person name="Pierce S.K."/>
            <person name="Wang J."/>
        </authorList>
    </citation>
    <scope>NUCLEOTIDE SEQUENCE [LARGE SCALE GENOMIC DNA]</scope>
    <source>
        <strain evidence="7">EC2010</strain>
        <tissue evidence="7">Whole organism of an adult</tissue>
    </source>
</reference>
<dbReference type="SMART" id="SM00209">
    <property type="entry name" value="TSP1"/>
    <property type="match status" value="2"/>
</dbReference>
<sequence length="262" mass="29385">MLPFCFPVDGAWSQWSAYSKCRARQCSKGFRVRSRRCTSPRPENGGRRCRGKRWERKDCFNYDGCPQNGMWCSWSEWNSCLSSCGEIPSVRGRQRHCACPQSENGGVECEGESLEIEECRDTPPCTGSGETEKLRAEISDQNDSQPDRLSFEIAMGPEEGPETTRASQVIAETPSLVRHGHHPTERTAAAAQVQHPRERTAAAAQVQHPRERTAATAQVQHPTDRTATAQVQHPRERTAAPQAHSRESMDEDAPRYTMEKTT</sequence>
<name>A0A433T4K5_ELYCH</name>
<dbReference type="PROSITE" id="PS50092">
    <property type="entry name" value="TSP1"/>
    <property type="match status" value="2"/>
</dbReference>
<keyword evidence="5" id="KW-1015">Disulfide bond</keyword>
<dbReference type="STRING" id="188477.A0A433T4K5"/>
<dbReference type="EMBL" id="RQTK01000660">
    <property type="protein sequence ID" value="RUS76461.1"/>
    <property type="molecule type" value="Genomic_DNA"/>
</dbReference>
<comment type="caution">
    <text evidence="7">The sequence shown here is derived from an EMBL/GenBank/DDBJ whole genome shotgun (WGS) entry which is preliminary data.</text>
</comment>
<evidence type="ECO:0000256" key="1">
    <source>
        <dbReference type="ARBA" id="ARBA00004613"/>
    </source>
</evidence>
<evidence type="ECO:0000256" key="3">
    <source>
        <dbReference type="ARBA" id="ARBA00022729"/>
    </source>
</evidence>
<gene>
    <name evidence="7" type="ORF">EGW08_015775</name>
</gene>
<dbReference type="Proteomes" id="UP000271974">
    <property type="component" value="Unassembled WGS sequence"/>
</dbReference>
<dbReference type="Pfam" id="PF00090">
    <property type="entry name" value="TSP_1"/>
    <property type="match status" value="2"/>
</dbReference>
<accession>A0A433T4K5</accession>
<keyword evidence="2" id="KW-0964">Secreted</keyword>
<dbReference type="PRINTS" id="PR01705">
    <property type="entry name" value="TSP1REPEAT"/>
</dbReference>
<dbReference type="SUPFAM" id="SSF82895">
    <property type="entry name" value="TSP-1 type 1 repeat"/>
    <property type="match status" value="2"/>
</dbReference>
<evidence type="ECO:0000313" key="7">
    <source>
        <dbReference type="EMBL" id="RUS76461.1"/>
    </source>
</evidence>
<comment type="subcellular location">
    <subcellularLocation>
        <location evidence="1">Secreted</location>
    </subcellularLocation>
</comment>
<dbReference type="Gene3D" id="2.20.100.10">
    <property type="entry name" value="Thrombospondin type-1 (TSP1) repeat"/>
    <property type="match status" value="2"/>
</dbReference>
<feature type="compositionally biased region" description="Basic and acidic residues" evidence="6">
    <location>
        <begin position="233"/>
        <end position="262"/>
    </location>
</feature>
<dbReference type="PANTHER" id="PTHR22906">
    <property type="entry name" value="PROPERDIN"/>
    <property type="match status" value="1"/>
</dbReference>
<evidence type="ECO:0000256" key="4">
    <source>
        <dbReference type="ARBA" id="ARBA00022737"/>
    </source>
</evidence>
<dbReference type="AlphaFoldDB" id="A0A433T4K5"/>
<dbReference type="InterPro" id="IPR052065">
    <property type="entry name" value="Compl_asym_regulator"/>
</dbReference>
<keyword evidence="8" id="KW-1185">Reference proteome</keyword>
<dbReference type="InterPro" id="IPR000884">
    <property type="entry name" value="TSP1_rpt"/>
</dbReference>
<organism evidence="7 8">
    <name type="scientific">Elysia chlorotica</name>
    <name type="common">Eastern emerald elysia</name>
    <name type="synonym">Sea slug</name>
    <dbReference type="NCBI Taxonomy" id="188477"/>
    <lineage>
        <taxon>Eukaryota</taxon>
        <taxon>Metazoa</taxon>
        <taxon>Spiralia</taxon>
        <taxon>Lophotrochozoa</taxon>
        <taxon>Mollusca</taxon>
        <taxon>Gastropoda</taxon>
        <taxon>Heterobranchia</taxon>
        <taxon>Euthyneura</taxon>
        <taxon>Panpulmonata</taxon>
        <taxon>Sacoglossa</taxon>
        <taxon>Placobranchoidea</taxon>
        <taxon>Plakobranchidae</taxon>
        <taxon>Elysia</taxon>
    </lineage>
</organism>
<evidence type="ECO:0000256" key="6">
    <source>
        <dbReference type="SAM" id="MobiDB-lite"/>
    </source>
</evidence>
<dbReference type="InterPro" id="IPR036383">
    <property type="entry name" value="TSP1_rpt_sf"/>
</dbReference>
<evidence type="ECO:0000313" key="8">
    <source>
        <dbReference type="Proteomes" id="UP000271974"/>
    </source>
</evidence>
<dbReference type="FunFam" id="2.20.100.10:FF:000001">
    <property type="entry name" value="semaphorin-5A isoform X1"/>
    <property type="match status" value="1"/>
</dbReference>
<proteinExistence type="predicted"/>
<keyword evidence="4" id="KW-0677">Repeat</keyword>
<evidence type="ECO:0000256" key="2">
    <source>
        <dbReference type="ARBA" id="ARBA00022525"/>
    </source>
</evidence>
<feature type="region of interest" description="Disordered" evidence="6">
    <location>
        <begin position="175"/>
        <end position="262"/>
    </location>
</feature>